<dbReference type="Gene3D" id="3.30.300.10">
    <property type="match status" value="1"/>
</dbReference>
<sequence length="411" mass="44644">MGMAKTITVNTIERAPVSGLNVELVERKGLGHPDYIADSASEVVSRALSSYYLEKYGVILHHNVDKVLIVGGQANPRFGGGDVIQPIYILVAGRVTTEVRTATGVEKVPIGTIIISSIKDWIRNNFRFLDADKHVVIDYRVGMGSTDLVGVYELGVKATKVPLANDTSIGVGFAPLTDTERLVLETERLLNSREFKAKLPEVGEDVKVMGLRIGKEVKLTIAAALISSLIKDKDHYLNVKDEIRNRVLDLATKISPSLNVNVTVNAADKPEHGIFYLTVTGTSAEHGDDGATGRGNRANGLITPMRPMTMEATAGKNPVSHIGKLYNVLANKIAERIYGEVKGLKEVYVYLLSQIGKPINEPLVANVDILTENGVVLSGEIRNEIEGIVNEELENITAITDLVVKNKVSLF</sequence>
<keyword evidence="8 14" id="KW-0808">Transferase</keyword>
<evidence type="ECO:0000256" key="5">
    <source>
        <dbReference type="ARBA" id="ARBA00012828"/>
    </source>
</evidence>
<evidence type="ECO:0000256" key="12">
    <source>
        <dbReference type="ARBA" id="ARBA00032151"/>
    </source>
</evidence>
<evidence type="ECO:0000313" key="16">
    <source>
        <dbReference type="Proteomes" id="UP001060771"/>
    </source>
</evidence>
<dbReference type="InterPro" id="IPR002795">
    <property type="entry name" value="S-AdoMet_synthetase_arc"/>
</dbReference>
<dbReference type="RefSeq" id="WP_188602731.1">
    <property type="nucleotide sequence ID" value="NZ_AP026830.1"/>
</dbReference>
<dbReference type="EC" id="2.5.1.6" evidence="5 14"/>
<evidence type="ECO:0000256" key="13">
    <source>
        <dbReference type="ARBA" id="ARBA00048344"/>
    </source>
</evidence>
<dbReference type="EMBL" id="AP026830">
    <property type="protein sequence ID" value="BDR91412.1"/>
    <property type="molecule type" value="Genomic_DNA"/>
</dbReference>
<protein>
    <recommendedName>
        <fullName evidence="6 14">S-adenosylmethionine synthase</fullName>
        <shortName evidence="14">AdoMet synthase</shortName>
        <ecNumber evidence="5 14">2.5.1.6</ecNumber>
    </recommendedName>
    <alternativeName>
        <fullName evidence="12 14">Methionine adenosyltransferase</fullName>
    </alternativeName>
</protein>
<comment type="pathway">
    <text evidence="3 14">Amino-acid biosynthesis; S-adenosyl-L-methionine biosynthesis; S-adenosyl-L-methionine from L-methionine: step 1/1.</text>
</comment>
<dbReference type="NCBIfam" id="NF003366">
    <property type="entry name" value="PRK04439.1-5"/>
    <property type="match status" value="1"/>
</dbReference>
<dbReference type="PANTHER" id="PTHR36697">
    <property type="entry name" value="S-ADENOSYLMETHIONINE SYNTHASE"/>
    <property type="match status" value="1"/>
</dbReference>
<dbReference type="NCBIfam" id="NF003365">
    <property type="entry name" value="PRK04439.1-4"/>
    <property type="match status" value="1"/>
</dbReference>
<evidence type="ECO:0000256" key="10">
    <source>
        <dbReference type="ARBA" id="ARBA00022840"/>
    </source>
</evidence>
<keyword evidence="9 14" id="KW-0547">Nucleotide-binding</keyword>
<keyword evidence="7 14" id="KW-0554">One-carbon metabolism</keyword>
<reference evidence="16" key="1">
    <citation type="submission" date="2022-09" db="EMBL/GenBank/DDBJ databases">
        <title>Complete genome sequence of Vulcanisaeta souniana.</title>
        <authorList>
            <person name="Kato S."/>
            <person name="Itoh T."/>
            <person name="Ohkuma M."/>
        </authorList>
    </citation>
    <scope>NUCLEOTIDE SEQUENCE [LARGE SCALE GENOMIC DNA]</scope>
    <source>
        <strain evidence="16">JCM 11219</strain>
    </source>
</reference>
<comment type="catalytic activity">
    <reaction evidence="13 14">
        <text>L-methionine + ATP + H2O = S-adenosyl-L-methionine + phosphate + diphosphate</text>
        <dbReference type="Rhea" id="RHEA:21080"/>
        <dbReference type="ChEBI" id="CHEBI:15377"/>
        <dbReference type="ChEBI" id="CHEBI:30616"/>
        <dbReference type="ChEBI" id="CHEBI:33019"/>
        <dbReference type="ChEBI" id="CHEBI:43474"/>
        <dbReference type="ChEBI" id="CHEBI:57844"/>
        <dbReference type="ChEBI" id="CHEBI:59789"/>
        <dbReference type="EC" id="2.5.1.6"/>
    </reaction>
</comment>
<keyword evidence="11 14" id="KW-0460">Magnesium</keyword>
<organism evidence="15 16">
    <name type="scientific">Vulcanisaeta souniana JCM 11219</name>
    <dbReference type="NCBI Taxonomy" id="1293586"/>
    <lineage>
        <taxon>Archaea</taxon>
        <taxon>Thermoproteota</taxon>
        <taxon>Thermoprotei</taxon>
        <taxon>Thermoproteales</taxon>
        <taxon>Thermoproteaceae</taxon>
        <taxon>Vulcanisaeta</taxon>
    </lineage>
</organism>
<dbReference type="PANTHER" id="PTHR36697:SF1">
    <property type="entry name" value="S-ADENOSYLMETHIONINE SYNTHASE"/>
    <property type="match status" value="1"/>
</dbReference>
<dbReference type="GeneID" id="76206059"/>
<gene>
    <name evidence="14" type="primary">mat</name>
    <name evidence="15" type="ORF">Vsou_05050</name>
</gene>
<evidence type="ECO:0000256" key="3">
    <source>
        <dbReference type="ARBA" id="ARBA00005224"/>
    </source>
</evidence>
<evidence type="ECO:0000256" key="6">
    <source>
        <dbReference type="ARBA" id="ARBA00020319"/>
    </source>
</evidence>
<feature type="binding site" evidence="14">
    <location>
        <begin position="142"/>
        <end position="147"/>
    </location>
    <ligand>
        <name>ATP</name>
        <dbReference type="ChEBI" id="CHEBI:30616"/>
    </ligand>
</feature>
<name>A0ABN6SNH2_9CREN</name>
<dbReference type="InterPro" id="IPR042544">
    <property type="entry name" value="AdoMet_synthase_3"/>
</dbReference>
<evidence type="ECO:0000256" key="8">
    <source>
        <dbReference type="ARBA" id="ARBA00022679"/>
    </source>
</evidence>
<evidence type="ECO:0000256" key="14">
    <source>
        <dbReference type="HAMAP-Rule" id="MF_00136"/>
    </source>
</evidence>
<proteinExistence type="inferred from homology"/>
<dbReference type="HAMAP" id="MF_00136">
    <property type="entry name" value="S_AdoMet_synth2"/>
    <property type="match status" value="1"/>
</dbReference>
<evidence type="ECO:0000256" key="4">
    <source>
        <dbReference type="ARBA" id="ARBA00009691"/>
    </source>
</evidence>
<evidence type="ECO:0000256" key="2">
    <source>
        <dbReference type="ARBA" id="ARBA00003775"/>
    </source>
</evidence>
<keyword evidence="16" id="KW-1185">Reference proteome</keyword>
<dbReference type="InterPro" id="IPR027790">
    <property type="entry name" value="AdoMet_synthase_2_family"/>
</dbReference>
<evidence type="ECO:0000313" key="15">
    <source>
        <dbReference type="EMBL" id="BDR91412.1"/>
    </source>
</evidence>
<dbReference type="Gene3D" id="3.30.300.280">
    <property type="entry name" value="S-adenosylmethionine synthetase, C-terminal domain"/>
    <property type="match status" value="2"/>
</dbReference>
<evidence type="ECO:0000256" key="11">
    <source>
        <dbReference type="ARBA" id="ARBA00022842"/>
    </source>
</evidence>
<evidence type="ECO:0000256" key="7">
    <source>
        <dbReference type="ARBA" id="ARBA00022563"/>
    </source>
</evidence>
<dbReference type="Pfam" id="PF01941">
    <property type="entry name" value="AdoMet_Synthase"/>
    <property type="match status" value="1"/>
</dbReference>
<evidence type="ECO:0000256" key="9">
    <source>
        <dbReference type="ARBA" id="ARBA00022741"/>
    </source>
</evidence>
<comment type="cofactor">
    <cofactor evidence="1 14">
        <name>Mg(2+)</name>
        <dbReference type="ChEBI" id="CHEBI:18420"/>
    </cofactor>
</comment>
<keyword evidence="10 14" id="KW-0067">ATP-binding</keyword>
<accession>A0ABN6SNH2</accession>
<comment type="function">
    <text evidence="2 14">Catalyzes the formation of S-adenosylmethionine from methionine and ATP.</text>
</comment>
<dbReference type="Proteomes" id="UP001060771">
    <property type="component" value="Chromosome"/>
</dbReference>
<comment type="similarity">
    <text evidence="4 14">Belongs to the AdoMet synthase 2 family.</text>
</comment>
<evidence type="ECO:0000256" key="1">
    <source>
        <dbReference type="ARBA" id="ARBA00001946"/>
    </source>
</evidence>